<feature type="region of interest" description="Disordered" evidence="1">
    <location>
        <begin position="64"/>
        <end position="85"/>
    </location>
</feature>
<proteinExistence type="predicted"/>
<evidence type="ECO:0000313" key="3">
    <source>
        <dbReference type="Proteomes" id="UP001148018"/>
    </source>
</evidence>
<accession>A0A9Q0DZQ5</accession>
<name>A0A9Q0DZQ5_9TELE</name>
<comment type="caution">
    <text evidence="2">The sequence shown here is derived from an EMBL/GenBank/DDBJ whole genome shotgun (WGS) entry which is preliminary data.</text>
</comment>
<organism evidence="2 3">
    <name type="scientific">Muraenolepis orangiensis</name>
    <name type="common">Patagonian moray cod</name>
    <dbReference type="NCBI Taxonomy" id="630683"/>
    <lineage>
        <taxon>Eukaryota</taxon>
        <taxon>Metazoa</taxon>
        <taxon>Chordata</taxon>
        <taxon>Craniata</taxon>
        <taxon>Vertebrata</taxon>
        <taxon>Euteleostomi</taxon>
        <taxon>Actinopterygii</taxon>
        <taxon>Neopterygii</taxon>
        <taxon>Teleostei</taxon>
        <taxon>Neoteleostei</taxon>
        <taxon>Acanthomorphata</taxon>
        <taxon>Zeiogadaria</taxon>
        <taxon>Gadariae</taxon>
        <taxon>Gadiformes</taxon>
        <taxon>Muraenolepidoidei</taxon>
        <taxon>Muraenolepididae</taxon>
        <taxon>Muraenolepis</taxon>
    </lineage>
</organism>
<dbReference type="EMBL" id="JANIIK010000109">
    <property type="protein sequence ID" value="KAJ3597374.1"/>
    <property type="molecule type" value="Genomic_DNA"/>
</dbReference>
<evidence type="ECO:0000256" key="1">
    <source>
        <dbReference type="SAM" id="MobiDB-lite"/>
    </source>
</evidence>
<dbReference type="AlphaFoldDB" id="A0A9Q0DZQ5"/>
<keyword evidence="3" id="KW-1185">Reference proteome</keyword>
<protein>
    <submittedName>
        <fullName evidence="2">Uncharacterized protein</fullName>
    </submittedName>
</protein>
<dbReference type="Proteomes" id="UP001148018">
    <property type="component" value="Unassembled WGS sequence"/>
</dbReference>
<sequence>MRPADENLGPQVARLPAKFLIFLVGLTKKHVWPDRYAVLIPDIPEAARDWLPVPCGRPWHAAFRAAATTPPASGKATEGPQQQQH</sequence>
<evidence type="ECO:0000313" key="2">
    <source>
        <dbReference type="EMBL" id="KAJ3597374.1"/>
    </source>
</evidence>
<reference evidence="2" key="1">
    <citation type="submission" date="2022-07" db="EMBL/GenBank/DDBJ databases">
        <title>Chromosome-level genome of Muraenolepis orangiensis.</title>
        <authorList>
            <person name="Kim J."/>
        </authorList>
    </citation>
    <scope>NUCLEOTIDE SEQUENCE</scope>
    <source>
        <strain evidence="2">KU_S4_2022</strain>
        <tissue evidence="2">Muscle</tissue>
    </source>
</reference>
<gene>
    <name evidence="2" type="ORF">NHX12_000902</name>
</gene>